<dbReference type="InterPro" id="IPR052516">
    <property type="entry name" value="N-heterocyclic_Hydroxylase"/>
</dbReference>
<dbReference type="OrthoDB" id="41753at2"/>
<dbReference type="AlphaFoldDB" id="A0A2T0AKF4"/>
<keyword evidence="2" id="KW-0560">Oxidoreductase</keyword>
<dbReference type="PANTHER" id="PTHR47495:SF2">
    <property type="entry name" value="ALDEHYDE DEHYDROGENASE"/>
    <property type="match status" value="1"/>
</dbReference>
<dbReference type="InterPro" id="IPR046867">
    <property type="entry name" value="AldOxase/xan_DH_MoCoBD2"/>
</dbReference>
<evidence type="ECO:0000313" key="2">
    <source>
        <dbReference type="EMBL" id="PRR69066.1"/>
    </source>
</evidence>
<evidence type="ECO:0000259" key="1">
    <source>
        <dbReference type="Pfam" id="PF20256"/>
    </source>
</evidence>
<dbReference type="PANTHER" id="PTHR47495">
    <property type="entry name" value="ALDEHYDE DEHYDROGENASE"/>
    <property type="match status" value="1"/>
</dbReference>
<accession>A0A2T0AKF4</accession>
<organism evidence="2 3">
    <name type="scientific">Neomoorella humiferrea</name>
    <dbReference type="NCBI Taxonomy" id="676965"/>
    <lineage>
        <taxon>Bacteria</taxon>
        <taxon>Bacillati</taxon>
        <taxon>Bacillota</taxon>
        <taxon>Clostridia</taxon>
        <taxon>Neomoorellales</taxon>
        <taxon>Neomoorellaceae</taxon>
        <taxon>Neomoorella</taxon>
    </lineage>
</organism>
<proteinExistence type="predicted"/>
<sequence length="334" mass="35641">MKRRGKGVAVTIHSSGLTGGNDPSEAIVRLHADGSVTVNIGSVEMGQGIKTVARQIAAEVLQLDPNLVSVIAGDSDADPMCTGQFASRTTLVCGNAVKKAAEALKYKLLEYAGAKFQTPVEKLIYSDGIITSILEPEKSVSIKELAGEAFWVAQEALIGIGRHCPTFAPRDNETGKADFFQALQYISCVAEVTVDDETGVVEVEKMYVALEMGTPINPLLLEGQIEGGAGFGIGFGLSEDVLPYYPSIKHMRTSFREYRIPTALDMPHIESILIEKPSSFGPFGAKGCGEIVANVGGPAIVNAVSNALGGVKFYELPLTPERILRALEEQRQKG</sequence>
<dbReference type="EMBL" id="PVXM01000058">
    <property type="protein sequence ID" value="PRR69066.1"/>
    <property type="molecule type" value="Genomic_DNA"/>
</dbReference>
<gene>
    <name evidence="2" type="primary">ndhM_2</name>
    <name evidence="2" type="ORF">MOHU_26030</name>
</gene>
<reference evidence="2 3" key="1">
    <citation type="submission" date="2018-03" db="EMBL/GenBank/DDBJ databases">
        <title>Genome sequence of Moorella humiferrea DSM 23265.</title>
        <authorList>
            <person name="Poehlein A."/>
            <person name="Daniel R."/>
        </authorList>
    </citation>
    <scope>NUCLEOTIDE SEQUENCE [LARGE SCALE GENOMIC DNA]</scope>
    <source>
        <strain evidence="2 3">DSM 23265</strain>
    </source>
</reference>
<dbReference type="RefSeq" id="WP_106006502.1">
    <property type="nucleotide sequence ID" value="NZ_CP136419.1"/>
</dbReference>
<dbReference type="SUPFAM" id="SSF56003">
    <property type="entry name" value="Molybdenum cofactor-binding domain"/>
    <property type="match status" value="1"/>
</dbReference>
<protein>
    <submittedName>
        <fullName evidence="2">Nicotinate dehydrogenase medium molybdopterin subunit</fullName>
        <ecNumber evidence="2">1.17.1.5</ecNumber>
    </submittedName>
</protein>
<keyword evidence="3" id="KW-1185">Reference proteome</keyword>
<comment type="caution">
    <text evidence="2">The sequence shown here is derived from an EMBL/GenBank/DDBJ whole genome shotgun (WGS) entry which is preliminary data.</text>
</comment>
<dbReference type="Gene3D" id="3.30.365.10">
    <property type="entry name" value="Aldehyde oxidase/xanthine dehydrogenase, molybdopterin binding domain"/>
    <property type="match status" value="2"/>
</dbReference>
<dbReference type="EC" id="1.17.1.5" evidence="2"/>
<dbReference type="InterPro" id="IPR037165">
    <property type="entry name" value="AldOxase/xan_DH_Mopterin-bd_sf"/>
</dbReference>
<dbReference type="Proteomes" id="UP000238415">
    <property type="component" value="Unassembled WGS sequence"/>
</dbReference>
<dbReference type="Pfam" id="PF20256">
    <property type="entry name" value="MoCoBD_2"/>
    <property type="match status" value="1"/>
</dbReference>
<feature type="domain" description="Aldehyde oxidase/xanthine dehydrogenase second molybdopterin binding" evidence="1">
    <location>
        <begin position="2"/>
        <end position="267"/>
    </location>
</feature>
<evidence type="ECO:0000313" key="3">
    <source>
        <dbReference type="Proteomes" id="UP000238415"/>
    </source>
</evidence>
<name>A0A2T0AKF4_9FIRM</name>
<dbReference type="GO" id="GO:0050138">
    <property type="term" value="F:nicotinate dehydrogenase activity"/>
    <property type="evidence" value="ECO:0007669"/>
    <property type="project" value="UniProtKB-EC"/>
</dbReference>